<reference evidence="2 3" key="1">
    <citation type="submission" date="2013-03" db="EMBL/GenBank/DDBJ databases">
        <authorList>
            <person name="Le V."/>
        </authorList>
    </citation>
    <scope>NUCLEOTIDE SEQUENCE [LARGE SCALE GENOMIC DNA]</scope>
    <source>
        <strain evidence="2 3">BiD32</strain>
    </source>
</reference>
<comment type="caution">
    <text evidence="2">The sequence shown here is derived from an EMBL/GenBank/DDBJ whole genome shotgun (WGS) entry which is preliminary data.</text>
</comment>
<sequence length="307" mass="32467">MPICKPSANSARAAPVLLASVITLVMALNLPAAADARQTAASPQSGSAREAIQKQGDAAMERLRDAIAKRKGDGTAATVALPELPETERRRAFDAMRRHAPLPVMEARARSALDAGKDAFAAQRDAMAKRLRQALGLEAPEMEAVAKAAAPDVLHSWVPVLLVSSSMPIATLRTYAAQLEKAGGVMAFRGMPGGLTKVGPMAKLSAEILRLDPGCEGPACAMRGVQLIVDPLVFRQHGVTRVPALAMIPGDPTQPYCERDEASLPTTQINAPHVIYGDAALTGMLDEYARLGGKKEVQGAQSRLENR</sequence>
<evidence type="ECO:0000313" key="3">
    <source>
        <dbReference type="Proteomes" id="UP000013201"/>
    </source>
</evidence>
<dbReference type="RefSeq" id="WP_006951398.1">
    <property type="nucleotide sequence ID" value="NZ_CAVK010000042.1"/>
</dbReference>
<dbReference type="Pfam" id="PF09673">
    <property type="entry name" value="TrbC_Ftype"/>
    <property type="match status" value="1"/>
</dbReference>
<dbReference type="AlphaFoldDB" id="N1MM43"/>
<feature type="signal peptide" evidence="1">
    <location>
        <begin position="1"/>
        <end position="27"/>
    </location>
</feature>
<gene>
    <name evidence="2" type="ORF">EBBID32_8940</name>
</gene>
<name>N1MM43_9SPHN</name>
<evidence type="ECO:0000256" key="1">
    <source>
        <dbReference type="SAM" id="SignalP"/>
    </source>
</evidence>
<dbReference type="InterPro" id="IPR019106">
    <property type="entry name" value="T4SS_TrbC"/>
</dbReference>
<keyword evidence="1" id="KW-0732">Signal</keyword>
<accession>N1MM43</accession>
<keyword evidence="3" id="KW-1185">Reference proteome</keyword>
<proteinExistence type="predicted"/>
<dbReference type="EMBL" id="CAVK010000042">
    <property type="protein sequence ID" value="CCW16558.1"/>
    <property type="molecule type" value="Genomic_DNA"/>
</dbReference>
<evidence type="ECO:0008006" key="4">
    <source>
        <dbReference type="Google" id="ProtNLM"/>
    </source>
</evidence>
<evidence type="ECO:0000313" key="2">
    <source>
        <dbReference type="EMBL" id="CCW16558.1"/>
    </source>
</evidence>
<protein>
    <recommendedName>
        <fullName evidence="4">Conjugal transfer protein TrbC</fullName>
    </recommendedName>
</protein>
<organism evidence="2 3">
    <name type="scientific">Sphingobium indicum BiD32</name>
    <dbReference type="NCBI Taxonomy" id="1301087"/>
    <lineage>
        <taxon>Bacteria</taxon>
        <taxon>Pseudomonadati</taxon>
        <taxon>Pseudomonadota</taxon>
        <taxon>Alphaproteobacteria</taxon>
        <taxon>Sphingomonadales</taxon>
        <taxon>Sphingomonadaceae</taxon>
        <taxon>Sphingobium</taxon>
    </lineage>
</organism>
<dbReference type="Proteomes" id="UP000013201">
    <property type="component" value="Unassembled WGS sequence"/>
</dbReference>
<reference evidence="3" key="2">
    <citation type="submission" date="2013-04" db="EMBL/GenBank/DDBJ databases">
        <title>Bisphenol A degrading Sphingobium sp. strain BiD32.</title>
        <authorList>
            <person name="Nielsen J.L."/>
            <person name="Zhou N.A."/>
            <person name="Kjeldal H."/>
        </authorList>
    </citation>
    <scope>NUCLEOTIDE SEQUENCE [LARGE SCALE GENOMIC DNA]</scope>
    <source>
        <strain evidence="3">BiD32</strain>
    </source>
</reference>
<feature type="chain" id="PRO_5004108836" description="Conjugal transfer protein TrbC" evidence="1">
    <location>
        <begin position="28"/>
        <end position="307"/>
    </location>
</feature>